<evidence type="ECO:0000256" key="2">
    <source>
        <dbReference type="ARBA" id="ARBA00023315"/>
    </source>
</evidence>
<comment type="caution">
    <text evidence="3">The sequence shown here is derived from an EMBL/GenBank/DDBJ whole genome shotgun (WGS) entry which is preliminary data.</text>
</comment>
<dbReference type="AlphaFoldDB" id="A0A9P5NWX8"/>
<keyword evidence="2" id="KW-0012">Acyltransferase</keyword>
<dbReference type="PANTHER" id="PTHR10908">
    <property type="entry name" value="SEROTONIN N-ACETYLTRANSFERASE"/>
    <property type="match status" value="1"/>
</dbReference>
<name>A0A9P5NWX8_GYMJU</name>
<accession>A0A9P5NWX8</accession>
<keyword evidence="4" id="KW-1185">Reference proteome</keyword>
<evidence type="ECO:0000313" key="3">
    <source>
        <dbReference type="EMBL" id="KAF8908100.1"/>
    </source>
</evidence>
<keyword evidence="1" id="KW-0808">Transferase</keyword>
<evidence type="ECO:0000256" key="1">
    <source>
        <dbReference type="ARBA" id="ARBA00022679"/>
    </source>
</evidence>
<reference evidence="3" key="1">
    <citation type="submission" date="2020-11" db="EMBL/GenBank/DDBJ databases">
        <authorList>
            <consortium name="DOE Joint Genome Institute"/>
            <person name="Ahrendt S."/>
            <person name="Riley R."/>
            <person name="Andreopoulos W."/>
            <person name="LaButti K."/>
            <person name="Pangilinan J."/>
            <person name="Ruiz-duenas F.J."/>
            <person name="Barrasa J.M."/>
            <person name="Sanchez-Garcia M."/>
            <person name="Camarero S."/>
            <person name="Miyauchi S."/>
            <person name="Serrano A."/>
            <person name="Linde D."/>
            <person name="Babiker R."/>
            <person name="Drula E."/>
            <person name="Ayuso-Fernandez I."/>
            <person name="Pacheco R."/>
            <person name="Padilla G."/>
            <person name="Ferreira P."/>
            <person name="Barriuso J."/>
            <person name="Kellner H."/>
            <person name="Castanera R."/>
            <person name="Alfaro M."/>
            <person name="Ramirez L."/>
            <person name="Pisabarro A.G."/>
            <person name="Kuo A."/>
            <person name="Tritt A."/>
            <person name="Lipzen A."/>
            <person name="He G."/>
            <person name="Yan M."/>
            <person name="Ng V."/>
            <person name="Cullen D."/>
            <person name="Martin F."/>
            <person name="Rosso M.-N."/>
            <person name="Henrissat B."/>
            <person name="Hibbett D."/>
            <person name="Martinez A.T."/>
            <person name="Grigoriev I.V."/>
        </authorList>
    </citation>
    <scope>NUCLEOTIDE SEQUENCE</scope>
    <source>
        <strain evidence="3">AH 44721</strain>
    </source>
</reference>
<dbReference type="EMBL" id="JADNYJ010000012">
    <property type="protein sequence ID" value="KAF8908100.1"/>
    <property type="molecule type" value="Genomic_DNA"/>
</dbReference>
<protein>
    <submittedName>
        <fullName evidence="3">Uncharacterized protein</fullName>
    </submittedName>
</protein>
<dbReference type="PANTHER" id="PTHR10908:SF0">
    <property type="entry name" value="SEROTONIN N-ACETYLTRANSFERASE"/>
    <property type="match status" value="1"/>
</dbReference>
<dbReference type="Proteomes" id="UP000724874">
    <property type="component" value="Unassembled WGS sequence"/>
</dbReference>
<gene>
    <name evidence="3" type="ORF">CPB84DRAFT_201394</name>
</gene>
<dbReference type="InterPro" id="IPR051635">
    <property type="entry name" value="SNAT-like"/>
</dbReference>
<dbReference type="OrthoDB" id="30840at2759"/>
<proteinExistence type="predicted"/>
<sequence length="98" mass="10696">MAALPDLSFDYVSSDEIPAALEIEQLGYPTDEAASEASFRLRQSQAGDLFLGAYEQNVSSSSKPRKLVGYICATLSPDTTLTHHSMSTHIPESSSDWR</sequence>
<dbReference type="GO" id="GO:0008080">
    <property type="term" value="F:N-acetyltransferase activity"/>
    <property type="evidence" value="ECO:0007669"/>
    <property type="project" value="UniProtKB-ARBA"/>
</dbReference>
<dbReference type="Gene3D" id="3.40.630.30">
    <property type="match status" value="1"/>
</dbReference>
<organism evidence="3 4">
    <name type="scientific">Gymnopilus junonius</name>
    <name type="common">Spectacular rustgill mushroom</name>
    <name type="synonym">Gymnopilus spectabilis subsp. junonius</name>
    <dbReference type="NCBI Taxonomy" id="109634"/>
    <lineage>
        <taxon>Eukaryota</taxon>
        <taxon>Fungi</taxon>
        <taxon>Dikarya</taxon>
        <taxon>Basidiomycota</taxon>
        <taxon>Agaricomycotina</taxon>
        <taxon>Agaricomycetes</taxon>
        <taxon>Agaricomycetidae</taxon>
        <taxon>Agaricales</taxon>
        <taxon>Agaricineae</taxon>
        <taxon>Hymenogastraceae</taxon>
        <taxon>Gymnopilus</taxon>
    </lineage>
</organism>
<evidence type="ECO:0000313" key="4">
    <source>
        <dbReference type="Proteomes" id="UP000724874"/>
    </source>
</evidence>